<name>A0A4U1L236_9SPHN</name>
<keyword evidence="4" id="KW-1185">Reference proteome</keyword>
<proteinExistence type="predicted"/>
<dbReference type="Proteomes" id="UP000309138">
    <property type="component" value="Unassembled WGS sequence"/>
</dbReference>
<gene>
    <name evidence="3" type="ORF">FBR43_07045</name>
</gene>
<evidence type="ECO:0000313" key="4">
    <source>
        <dbReference type="Proteomes" id="UP000309138"/>
    </source>
</evidence>
<evidence type="ECO:0000313" key="3">
    <source>
        <dbReference type="EMBL" id="TKD50544.1"/>
    </source>
</evidence>
<dbReference type="InterPro" id="IPR046367">
    <property type="entry name" value="GapR-like_DNA-bd"/>
</dbReference>
<feature type="region of interest" description="Disordered" evidence="1">
    <location>
        <begin position="1"/>
        <end position="44"/>
    </location>
</feature>
<reference evidence="3 4" key="1">
    <citation type="submission" date="2019-04" db="EMBL/GenBank/DDBJ databases">
        <authorList>
            <person name="Yang Y."/>
            <person name="Wei D."/>
        </authorList>
    </citation>
    <scope>NUCLEOTIDE SEQUENCE [LARGE SCALE GENOMIC DNA]</scope>
    <source>
        <strain evidence="3 4">L-1-4w-11</strain>
    </source>
</reference>
<feature type="compositionally biased region" description="Basic residues" evidence="1">
    <location>
        <begin position="27"/>
        <end position="44"/>
    </location>
</feature>
<dbReference type="GO" id="GO:0003677">
    <property type="term" value="F:DNA binding"/>
    <property type="evidence" value="ECO:0007669"/>
    <property type="project" value="InterPro"/>
</dbReference>
<dbReference type="AlphaFoldDB" id="A0A4U1L236"/>
<protein>
    <submittedName>
        <fullName evidence="3">DUF2312 domain-containing protein</fullName>
    </submittedName>
</protein>
<feature type="domain" description="GapR-like DNA-binding" evidence="2">
    <location>
        <begin position="74"/>
        <end position="142"/>
    </location>
</feature>
<evidence type="ECO:0000259" key="2">
    <source>
        <dbReference type="Pfam" id="PF10073"/>
    </source>
</evidence>
<feature type="compositionally biased region" description="Acidic residues" evidence="1">
    <location>
        <begin position="162"/>
        <end position="173"/>
    </location>
</feature>
<organism evidence="3 4">
    <name type="scientific">Sphingomonas baiyangensis</name>
    <dbReference type="NCBI Taxonomy" id="2572576"/>
    <lineage>
        <taxon>Bacteria</taxon>
        <taxon>Pseudomonadati</taxon>
        <taxon>Pseudomonadota</taxon>
        <taxon>Alphaproteobacteria</taxon>
        <taxon>Sphingomonadales</taxon>
        <taxon>Sphingomonadaceae</taxon>
        <taxon>Sphingomonas</taxon>
    </lineage>
</organism>
<feature type="region of interest" description="Disordered" evidence="1">
    <location>
        <begin position="160"/>
        <end position="183"/>
    </location>
</feature>
<evidence type="ECO:0000256" key="1">
    <source>
        <dbReference type="SAM" id="MobiDB-lite"/>
    </source>
</evidence>
<dbReference type="OrthoDB" id="9813793at2"/>
<sequence length="183" mass="20553">MARSPVPPRPSRSTPAVVARNPPRMGSRIRLRPRSTARGRRYRRPLLPLPLPPLAWPKASLETTDMLGDNRASALYNHIRSLERLQEAKDEAAQDFNERKKLAKEDGFDTNVIAAILKRRKNGEGQTQAFDDLLRVYEDAIEEQKSLPLDVRVSVAVRDTDDVAGDESDVPFDADERAGDTLQ</sequence>
<feature type="compositionally biased region" description="Pro residues" evidence="1">
    <location>
        <begin position="1"/>
        <end position="10"/>
    </location>
</feature>
<accession>A0A4U1L236</accession>
<dbReference type="EMBL" id="SWKR01000002">
    <property type="protein sequence ID" value="TKD50544.1"/>
    <property type="molecule type" value="Genomic_DNA"/>
</dbReference>
<dbReference type="Pfam" id="PF10073">
    <property type="entry name" value="GapR_DNA-bd"/>
    <property type="match status" value="1"/>
</dbReference>
<feature type="compositionally biased region" description="Basic and acidic residues" evidence="1">
    <location>
        <begin position="174"/>
        <end position="183"/>
    </location>
</feature>
<comment type="caution">
    <text evidence="3">The sequence shown here is derived from an EMBL/GenBank/DDBJ whole genome shotgun (WGS) entry which is preliminary data.</text>
</comment>